<dbReference type="InterPro" id="IPR005358">
    <property type="entry name" value="Puta_zinc/iron-chelating_dom"/>
</dbReference>
<evidence type="ECO:0000313" key="1">
    <source>
        <dbReference type="EMBL" id="SFQ19214.1"/>
    </source>
</evidence>
<protein>
    <submittedName>
        <fullName evidence="1">Zinc-or iron-chelating domain-containing protein</fullName>
    </submittedName>
</protein>
<dbReference type="AlphaFoldDB" id="A0A1I5WHI0"/>
<keyword evidence="2" id="KW-1185">Reference proteome</keyword>
<dbReference type="Proteomes" id="UP000243106">
    <property type="component" value="Unassembled WGS sequence"/>
</dbReference>
<dbReference type="STRING" id="93684.SAMN05421853_102358"/>
<name>A0A1I5WHI0_9RHOB</name>
<dbReference type="Pfam" id="PF03692">
    <property type="entry name" value="CxxCxxCC"/>
    <property type="match status" value="1"/>
</dbReference>
<accession>A0A1I5WHI0</accession>
<sequence length="248" mass="25616">MSAKARHPRDVPALRAALARLRLPGGQGGAVARARALLDVYLETAEAHGESFEATARALRAGVPAIRLGGAELSAQTSQPGNPAESAACAPGCAWCCVLSGPDGGVILEAEARRVHAALAPLTGQPDGREWMDDACPALDPDTRMCRIYEARPMICRTYLSDDAEACRAIAHGTPASGPGVLGAQSVYLAAHSLARAALKGLAQVPTYALAKVAAEALAGSDEEAALKAARHKPKVLEDERARMGGSL</sequence>
<gene>
    <name evidence="1" type="ORF">SAMN05421853_102358</name>
</gene>
<reference evidence="2" key="1">
    <citation type="submission" date="2016-10" db="EMBL/GenBank/DDBJ databases">
        <authorList>
            <person name="Varghese N."/>
            <person name="Submissions S."/>
        </authorList>
    </citation>
    <scope>NUCLEOTIDE SEQUENCE [LARGE SCALE GENOMIC DNA]</scope>
    <source>
        <strain evidence="2">JCM 10271</strain>
    </source>
</reference>
<dbReference type="RefSeq" id="WP_175497486.1">
    <property type="nucleotide sequence ID" value="NZ_FOXV01000002.1"/>
</dbReference>
<proteinExistence type="predicted"/>
<evidence type="ECO:0000313" key="2">
    <source>
        <dbReference type="Proteomes" id="UP000243106"/>
    </source>
</evidence>
<dbReference type="EMBL" id="FOXV01000002">
    <property type="protein sequence ID" value="SFQ19214.1"/>
    <property type="molecule type" value="Genomic_DNA"/>
</dbReference>
<organism evidence="1 2">
    <name type="scientific">Roseivivax halotolerans</name>
    <dbReference type="NCBI Taxonomy" id="93684"/>
    <lineage>
        <taxon>Bacteria</taxon>
        <taxon>Pseudomonadati</taxon>
        <taxon>Pseudomonadota</taxon>
        <taxon>Alphaproteobacteria</taxon>
        <taxon>Rhodobacterales</taxon>
        <taxon>Roseobacteraceae</taxon>
        <taxon>Roseivivax</taxon>
    </lineage>
</organism>